<dbReference type="Gene3D" id="2.60.120.260">
    <property type="entry name" value="Galactose-binding domain-like"/>
    <property type="match status" value="1"/>
</dbReference>
<keyword evidence="1" id="KW-0245">EGF-like domain</keyword>
<evidence type="ECO:0000313" key="13">
    <source>
        <dbReference type="RefSeq" id="XP_022311659.1"/>
    </source>
</evidence>
<dbReference type="RefSeq" id="XP_022311652.1">
    <property type="nucleotide sequence ID" value="XM_022455944.1"/>
</dbReference>
<evidence type="ECO:0000313" key="9">
    <source>
        <dbReference type="RefSeq" id="XP_022311655.1"/>
    </source>
</evidence>
<dbReference type="SUPFAM" id="SSF49785">
    <property type="entry name" value="Galactose-binding domain-like"/>
    <property type="match status" value="1"/>
</dbReference>
<dbReference type="GeneID" id="111116890"/>
<reference evidence="5 6" key="1">
    <citation type="submission" date="2025-04" db="UniProtKB">
        <authorList>
            <consortium name="RefSeq"/>
        </authorList>
    </citation>
    <scope>IDENTIFICATION</scope>
    <source>
        <tissue evidence="5 6">Whole sample</tissue>
    </source>
</reference>
<dbReference type="CDD" id="cd00055">
    <property type="entry name" value="EGF_Lam"/>
    <property type="match status" value="1"/>
</dbReference>
<dbReference type="RefSeq" id="XP_022311657.1">
    <property type="nucleotide sequence ID" value="XM_022455949.1"/>
</dbReference>
<dbReference type="RefSeq" id="XP_022311654.1">
    <property type="nucleotide sequence ID" value="XM_022455946.1"/>
</dbReference>
<dbReference type="RefSeq" id="XP_022311655.1">
    <property type="nucleotide sequence ID" value="XM_022455947.1"/>
</dbReference>
<dbReference type="RefSeq" id="XP_022311658.1">
    <property type="nucleotide sequence ID" value="XM_022455950.1"/>
</dbReference>
<evidence type="ECO:0000256" key="2">
    <source>
        <dbReference type="SAM" id="SignalP"/>
    </source>
</evidence>
<gene>
    <name evidence="5 6 7 8 9 10 11 12 13" type="primary">LOC111116890</name>
</gene>
<dbReference type="OrthoDB" id="10252017at2759"/>
<feature type="domain" description="EGF-like" evidence="3">
    <location>
        <begin position="233"/>
        <end position="264"/>
    </location>
</feature>
<organism evidence="4 9">
    <name type="scientific">Crassostrea virginica</name>
    <name type="common">Eastern oyster</name>
    <dbReference type="NCBI Taxonomy" id="6565"/>
    <lineage>
        <taxon>Eukaryota</taxon>
        <taxon>Metazoa</taxon>
        <taxon>Spiralia</taxon>
        <taxon>Lophotrochozoa</taxon>
        <taxon>Mollusca</taxon>
        <taxon>Bivalvia</taxon>
        <taxon>Autobranchia</taxon>
        <taxon>Pteriomorphia</taxon>
        <taxon>Ostreida</taxon>
        <taxon>Ostreoidea</taxon>
        <taxon>Ostreidae</taxon>
        <taxon>Crassostrea</taxon>
    </lineage>
</organism>
<dbReference type="AlphaFoldDB" id="A0A8B8C7P1"/>
<evidence type="ECO:0000313" key="12">
    <source>
        <dbReference type="RefSeq" id="XP_022311658.1"/>
    </source>
</evidence>
<dbReference type="InterPro" id="IPR002049">
    <property type="entry name" value="LE_dom"/>
</dbReference>
<dbReference type="Proteomes" id="UP000694844">
    <property type="component" value="Chromosome 10"/>
</dbReference>
<proteinExistence type="predicted"/>
<dbReference type="RefSeq" id="XP_022311653.1">
    <property type="nucleotide sequence ID" value="XM_022455945.1"/>
</dbReference>
<evidence type="ECO:0000313" key="8">
    <source>
        <dbReference type="RefSeq" id="XP_022311654.1"/>
    </source>
</evidence>
<dbReference type="InterPro" id="IPR042635">
    <property type="entry name" value="MEGF10/SREC1/2-like"/>
</dbReference>
<evidence type="ECO:0000313" key="11">
    <source>
        <dbReference type="RefSeq" id="XP_022311657.1"/>
    </source>
</evidence>
<dbReference type="Pfam" id="PF22633">
    <property type="entry name" value="F5_F8_type_C_2"/>
    <property type="match status" value="1"/>
</dbReference>
<keyword evidence="2" id="KW-0732">Signal</keyword>
<dbReference type="RefSeq" id="XP_022311656.1">
    <property type="nucleotide sequence ID" value="XM_022455948.1"/>
</dbReference>
<evidence type="ECO:0000313" key="6">
    <source>
        <dbReference type="RefSeq" id="XP_022311652.1"/>
    </source>
</evidence>
<name>A0A8B8C7P1_CRAVI</name>
<evidence type="ECO:0000256" key="1">
    <source>
        <dbReference type="ARBA" id="ARBA00022536"/>
    </source>
</evidence>
<dbReference type="InterPro" id="IPR008979">
    <property type="entry name" value="Galactose-bd-like_sf"/>
</dbReference>
<sequence length="308" mass="34096">MYDHSLLFLTGLTLIIAYDDLSKNKDATQLSTYPPPINDLNKYVAGNAVDREVMTCMRTKGIGGNSPEKTMWWKVDLGGVHSIHSVDILFKSYDGYERRQQGRFAGFSIYASTNGTRDNASQCYKDGPELPPLNFSTLCITSGRYVTFYNERLHDVTYPDGYENRSVYTELCEVTVYGCQASGVYGDSCTELCPPNCRDNVCHIQKGYCFGCKPGWTGTTCNTKCVGGRFGQNCKQQCSGHCRDNAVCNHVTVCQNGTYGNNCVYSCSVNCLNDSPCDKRTGQCNSGCKPGYTNALCNERCLPGYYVV</sequence>
<feature type="domain" description="EGF-like" evidence="3">
    <location>
        <begin position="192"/>
        <end position="222"/>
    </location>
</feature>
<feature type="domain" description="EGF-like" evidence="3">
    <location>
        <begin position="266"/>
        <end position="298"/>
    </location>
</feature>
<dbReference type="RefSeq" id="XP_022311651.1">
    <property type="nucleotide sequence ID" value="XM_022455943.1"/>
</dbReference>
<evidence type="ECO:0000313" key="4">
    <source>
        <dbReference type="Proteomes" id="UP000694844"/>
    </source>
</evidence>
<evidence type="ECO:0000313" key="10">
    <source>
        <dbReference type="RefSeq" id="XP_022311656.1"/>
    </source>
</evidence>
<protein>
    <submittedName>
        <fullName evidence="5 6">Multiple epidermal growth factor-like domains protein 6</fullName>
    </submittedName>
</protein>
<evidence type="ECO:0000313" key="7">
    <source>
        <dbReference type="RefSeq" id="XP_022311653.1"/>
    </source>
</evidence>
<dbReference type="PANTHER" id="PTHR24043">
    <property type="entry name" value="SCAVENGER RECEPTOR CLASS F"/>
    <property type="match status" value="1"/>
</dbReference>
<dbReference type="RefSeq" id="XP_022311659.1">
    <property type="nucleotide sequence ID" value="XM_022455951.1"/>
</dbReference>
<dbReference type="GO" id="GO:0005044">
    <property type="term" value="F:scavenger receptor activity"/>
    <property type="evidence" value="ECO:0007669"/>
    <property type="project" value="InterPro"/>
</dbReference>
<dbReference type="PANTHER" id="PTHR24043:SF8">
    <property type="entry name" value="EGF-LIKE DOMAIN-CONTAINING PROTEIN"/>
    <property type="match status" value="1"/>
</dbReference>
<evidence type="ECO:0000313" key="5">
    <source>
        <dbReference type="RefSeq" id="XP_022311651.1"/>
    </source>
</evidence>
<evidence type="ECO:0000259" key="3">
    <source>
        <dbReference type="SMART" id="SM00181"/>
    </source>
</evidence>
<dbReference type="Gene3D" id="2.170.300.10">
    <property type="entry name" value="Tie2 ligand-binding domain superfamily"/>
    <property type="match status" value="1"/>
</dbReference>
<keyword evidence="4" id="KW-1185">Reference proteome</keyword>
<feature type="signal peptide" evidence="2">
    <location>
        <begin position="1"/>
        <end position="17"/>
    </location>
</feature>
<dbReference type="KEGG" id="cvn:111116890"/>
<accession>A0A8B8C7P1</accession>
<dbReference type="SMART" id="SM00181">
    <property type="entry name" value="EGF"/>
    <property type="match status" value="3"/>
</dbReference>
<dbReference type="InterPro" id="IPR000742">
    <property type="entry name" value="EGF"/>
</dbReference>
<feature type="chain" id="PRO_5044666129" evidence="2">
    <location>
        <begin position="18"/>
        <end position="308"/>
    </location>
</feature>